<sequence>MLLISSASHKPAGSYLLIRLFGHNSPSNSFHGRPGTQFEDGMTLADYDVADGSIVYFVFT</sequence>
<evidence type="ECO:0000313" key="1">
    <source>
        <dbReference type="EMBL" id="EGT37410.1"/>
    </source>
</evidence>
<name>G0MMV9_CAEBE</name>
<keyword evidence="2" id="KW-1185">Reference proteome</keyword>
<reference evidence="2" key="1">
    <citation type="submission" date="2011-07" db="EMBL/GenBank/DDBJ databases">
        <authorList>
            <consortium name="Caenorhabditis brenneri Sequencing and Analysis Consortium"/>
            <person name="Wilson R.K."/>
        </authorList>
    </citation>
    <scope>NUCLEOTIDE SEQUENCE [LARGE SCALE GENOMIC DNA]</scope>
    <source>
        <strain evidence="2">PB2801</strain>
    </source>
</reference>
<proteinExistence type="predicted"/>
<dbReference type="AlphaFoldDB" id="G0MMV9"/>
<accession>G0MMV9</accession>
<dbReference type="EMBL" id="GL379802">
    <property type="protein sequence ID" value="EGT37410.1"/>
    <property type="molecule type" value="Genomic_DNA"/>
</dbReference>
<protein>
    <recommendedName>
        <fullName evidence="3">Ubiquitin-like domain-containing protein</fullName>
    </recommendedName>
</protein>
<evidence type="ECO:0008006" key="3">
    <source>
        <dbReference type="Google" id="ProtNLM"/>
    </source>
</evidence>
<dbReference type="Proteomes" id="UP000008068">
    <property type="component" value="Unassembled WGS sequence"/>
</dbReference>
<dbReference type="InParanoid" id="G0MMV9"/>
<organism evidence="2">
    <name type="scientific">Caenorhabditis brenneri</name>
    <name type="common">Nematode worm</name>
    <dbReference type="NCBI Taxonomy" id="135651"/>
    <lineage>
        <taxon>Eukaryota</taxon>
        <taxon>Metazoa</taxon>
        <taxon>Ecdysozoa</taxon>
        <taxon>Nematoda</taxon>
        <taxon>Chromadorea</taxon>
        <taxon>Rhabditida</taxon>
        <taxon>Rhabditina</taxon>
        <taxon>Rhabditomorpha</taxon>
        <taxon>Rhabditoidea</taxon>
        <taxon>Rhabditidae</taxon>
        <taxon>Peloderinae</taxon>
        <taxon>Caenorhabditis</taxon>
    </lineage>
</organism>
<evidence type="ECO:0000313" key="2">
    <source>
        <dbReference type="Proteomes" id="UP000008068"/>
    </source>
</evidence>
<dbReference type="HOGENOM" id="CLU_2943882_0_0_1"/>
<gene>
    <name evidence="1" type="ORF">CAEBREN_14507</name>
</gene>